<dbReference type="Pfam" id="PF00144">
    <property type="entry name" value="Beta-lactamase"/>
    <property type="match status" value="1"/>
</dbReference>
<dbReference type="InterPro" id="IPR012338">
    <property type="entry name" value="Beta-lactam/transpept-like"/>
</dbReference>
<feature type="chain" id="PRO_5002463338" evidence="1">
    <location>
        <begin position="21"/>
        <end position="398"/>
    </location>
</feature>
<proteinExistence type="predicted"/>
<dbReference type="PATRIC" id="fig|345309.4.peg.4038"/>
<reference evidence="3 4" key="1">
    <citation type="submission" date="2015-03" db="EMBL/GenBank/DDBJ databases">
        <title>Draft genome sequence of Luteibacter yeojuensis strain SU11.</title>
        <authorList>
            <person name="Sulaiman J."/>
            <person name="Priya K."/>
            <person name="Chan K.-G."/>
        </authorList>
    </citation>
    <scope>NUCLEOTIDE SEQUENCE [LARGE SCALE GENOMIC DNA]</scope>
    <source>
        <strain evidence="3 4">SU11</strain>
    </source>
</reference>
<sequence>MRNLLAASLLALFASTATHAAALSPPQQAALKQLVKEAEASHSDAMVIWKDGKEIGHYYAGGSAPEPIELMSVTKSVVSLGIGQLIDEGKIKSLDQPVADFYPEWRQGQKAAITVRMLLDHYSGIQAGTPGTEIYPAPDAVQLALAAELDSPPGTRFVYNNKAVNLLAGIVLKVTGKPMDGFFREGLFKAMDITPGNWETDKAGNPYAMAGLPLTAADLGKLGALVMQRGEWKGKQLVSTRYIDAMLQAQGIDECGLLWWRKPLWIHLETDPASFEKLRKAGVPEATVAKLEKGLKGASYDNQGAVFDGVFAALGPDGRSTFQADLQSRGFGPNKMFKVTQGPVGAFYGDGDGGQSVVVIPAAHIVAVRQIAKNSEQEEEGEGFEDFADLVIKVAAVH</sequence>
<dbReference type="RefSeq" id="WP_045828418.1">
    <property type="nucleotide sequence ID" value="NZ_JZRB01000008.1"/>
</dbReference>
<dbReference type="Proteomes" id="UP000033651">
    <property type="component" value="Unassembled WGS sequence"/>
</dbReference>
<name>A0A0F3L255_9GAMM</name>
<dbReference type="Gene3D" id="3.40.710.10">
    <property type="entry name" value="DD-peptidase/beta-lactamase superfamily"/>
    <property type="match status" value="1"/>
</dbReference>
<dbReference type="InterPro" id="IPR050789">
    <property type="entry name" value="Diverse_Enzym_Activities"/>
</dbReference>
<evidence type="ECO:0000259" key="2">
    <source>
        <dbReference type="Pfam" id="PF00144"/>
    </source>
</evidence>
<feature type="signal peptide" evidence="1">
    <location>
        <begin position="1"/>
        <end position="20"/>
    </location>
</feature>
<dbReference type="PANTHER" id="PTHR43283:SF7">
    <property type="entry name" value="BETA-LACTAMASE-RELATED DOMAIN-CONTAINING PROTEIN"/>
    <property type="match status" value="1"/>
</dbReference>
<evidence type="ECO:0000313" key="3">
    <source>
        <dbReference type="EMBL" id="KJV36444.1"/>
    </source>
</evidence>
<keyword evidence="1" id="KW-0732">Signal</keyword>
<protein>
    <submittedName>
        <fullName evidence="3">6-aminohexanoate hydrolase</fullName>
    </submittedName>
</protein>
<dbReference type="PANTHER" id="PTHR43283">
    <property type="entry name" value="BETA-LACTAMASE-RELATED"/>
    <property type="match status" value="1"/>
</dbReference>
<evidence type="ECO:0000256" key="1">
    <source>
        <dbReference type="SAM" id="SignalP"/>
    </source>
</evidence>
<feature type="domain" description="Beta-lactamase-related" evidence="2">
    <location>
        <begin position="32"/>
        <end position="376"/>
    </location>
</feature>
<dbReference type="EMBL" id="JZRB01000008">
    <property type="protein sequence ID" value="KJV36444.1"/>
    <property type="molecule type" value="Genomic_DNA"/>
</dbReference>
<gene>
    <name evidence="3" type="ORF">VI08_04795</name>
</gene>
<organism evidence="3 4">
    <name type="scientific">Luteibacter yeojuensis</name>
    <dbReference type="NCBI Taxonomy" id="345309"/>
    <lineage>
        <taxon>Bacteria</taxon>
        <taxon>Pseudomonadati</taxon>
        <taxon>Pseudomonadota</taxon>
        <taxon>Gammaproteobacteria</taxon>
        <taxon>Lysobacterales</taxon>
        <taxon>Rhodanobacteraceae</taxon>
        <taxon>Luteibacter</taxon>
    </lineage>
</organism>
<dbReference type="AlphaFoldDB" id="A0A0F3L255"/>
<evidence type="ECO:0000313" key="4">
    <source>
        <dbReference type="Proteomes" id="UP000033651"/>
    </source>
</evidence>
<dbReference type="SUPFAM" id="SSF56601">
    <property type="entry name" value="beta-lactamase/transpeptidase-like"/>
    <property type="match status" value="1"/>
</dbReference>
<dbReference type="InterPro" id="IPR001466">
    <property type="entry name" value="Beta-lactam-related"/>
</dbReference>
<accession>A0A0F3L255</accession>
<keyword evidence="3" id="KW-0378">Hydrolase</keyword>
<keyword evidence="4" id="KW-1185">Reference proteome</keyword>
<dbReference type="OrthoDB" id="6963107at2"/>
<comment type="caution">
    <text evidence="3">The sequence shown here is derived from an EMBL/GenBank/DDBJ whole genome shotgun (WGS) entry which is preliminary data.</text>
</comment>
<dbReference type="GO" id="GO:0016787">
    <property type="term" value="F:hydrolase activity"/>
    <property type="evidence" value="ECO:0007669"/>
    <property type="project" value="UniProtKB-KW"/>
</dbReference>